<proteinExistence type="predicted"/>
<gene>
    <name evidence="2" type="ORF">PPENT_87.1.T0250006</name>
</gene>
<name>A0A8S1TQK2_9CILI</name>
<evidence type="ECO:0000256" key="1">
    <source>
        <dbReference type="SAM" id="Coils"/>
    </source>
</evidence>
<keyword evidence="1" id="KW-0175">Coiled coil</keyword>
<protein>
    <submittedName>
        <fullName evidence="2">Uncharacterized protein</fullName>
    </submittedName>
</protein>
<accession>A0A8S1TQK2</accession>
<sequence>MMNCQFLIQKDHLQHIRIFKKRHNILKILKLNQINQCRSEQFKQEILFEYNILQQLKYLMRLLEQMLLKTIQEINDQRNRFSKENCETDEIKMLQQQKELIQAELKNLNLKDNQFSFVNEFQEKLHTLPIATLNQKNFLKKLKAFQNLLNILKNKSQNQKLYSFKRKTQLNAFGIYCITYIIL</sequence>
<organism evidence="2 3">
    <name type="scientific">Paramecium pentaurelia</name>
    <dbReference type="NCBI Taxonomy" id="43138"/>
    <lineage>
        <taxon>Eukaryota</taxon>
        <taxon>Sar</taxon>
        <taxon>Alveolata</taxon>
        <taxon>Ciliophora</taxon>
        <taxon>Intramacronucleata</taxon>
        <taxon>Oligohymenophorea</taxon>
        <taxon>Peniculida</taxon>
        <taxon>Parameciidae</taxon>
        <taxon>Paramecium</taxon>
    </lineage>
</organism>
<dbReference type="AlphaFoldDB" id="A0A8S1TQK2"/>
<evidence type="ECO:0000313" key="3">
    <source>
        <dbReference type="Proteomes" id="UP000689195"/>
    </source>
</evidence>
<feature type="coiled-coil region" evidence="1">
    <location>
        <begin position="60"/>
        <end position="113"/>
    </location>
</feature>
<dbReference type="EMBL" id="CAJJDO010000025">
    <property type="protein sequence ID" value="CAD8153742.1"/>
    <property type="molecule type" value="Genomic_DNA"/>
</dbReference>
<evidence type="ECO:0000313" key="2">
    <source>
        <dbReference type="EMBL" id="CAD8153742.1"/>
    </source>
</evidence>
<dbReference type="Proteomes" id="UP000689195">
    <property type="component" value="Unassembled WGS sequence"/>
</dbReference>
<keyword evidence="3" id="KW-1185">Reference proteome</keyword>
<comment type="caution">
    <text evidence="2">The sequence shown here is derived from an EMBL/GenBank/DDBJ whole genome shotgun (WGS) entry which is preliminary data.</text>
</comment>
<reference evidence="2" key="1">
    <citation type="submission" date="2021-01" db="EMBL/GenBank/DDBJ databases">
        <authorList>
            <consortium name="Genoscope - CEA"/>
            <person name="William W."/>
        </authorList>
    </citation>
    <scope>NUCLEOTIDE SEQUENCE</scope>
</reference>